<reference evidence="6" key="1">
    <citation type="submission" date="2018-06" db="EMBL/GenBank/DDBJ databases">
        <authorList>
            <person name="Zhirakovskaya E."/>
        </authorList>
    </citation>
    <scope>NUCLEOTIDE SEQUENCE</scope>
</reference>
<gene>
    <name evidence="6" type="ORF">MNBD_ALPHA09-1104</name>
</gene>
<dbReference type="AlphaFoldDB" id="A0A3B0T9Q1"/>
<feature type="domain" description="Cytochrome c" evidence="5">
    <location>
        <begin position="49"/>
        <end position="157"/>
    </location>
</feature>
<dbReference type="GO" id="GO:0020037">
    <property type="term" value="F:heme binding"/>
    <property type="evidence" value="ECO:0007669"/>
    <property type="project" value="InterPro"/>
</dbReference>
<keyword evidence="3" id="KW-0408">Iron</keyword>
<accession>A0A3B0T9Q1</accession>
<keyword evidence="1" id="KW-0349">Heme</keyword>
<evidence type="ECO:0000259" key="5">
    <source>
        <dbReference type="PROSITE" id="PS51007"/>
    </source>
</evidence>
<dbReference type="PROSITE" id="PS51007">
    <property type="entry name" value="CYTC"/>
    <property type="match status" value="2"/>
</dbReference>
<keyword evidence="2" id="KW-0479">Metal-binding</keyword>
<evidence type="ECO:0000256" key="2">
    <source>
        <dbReference type="ARBA" id="ARBA00022723"/>
    </source>
</evidence>
<name>A0A3B0T9Q1_9ZZZZ</name>
<evidence type="ECO:0000313" key="6">
    <source>
        <dbReference type="EMBL" id="VAW10107.1"/>
    </source>
</evidence>
<dbReference type="InterPro" id="IPR009056">
    <property type="entry name" value="Cyt_c-like_dom"/>
</dbReference>
<dbReference type="InterPro" id="IPR036909">
    <property type="entry name" value="Cyt_c-like_dom_sf"/>
</dbReference>
<dbReference type="GO" id="GO:0009055">
    <property type="term" value="F:electron transfer activity"/>
    <property type="evidence" value="ECO:0007669"/>
    <property type="project" value="InterPro"/>
</dbReference>
<dbReference type="SUPFAM" id="SSF46626">
    <property type="entry name" value="Cytochrome c"/>
    <property type="match status" value="2"/>
</dbReference>
<sequence length="274" mass="29183">MGQFIKVVVFMVVTIALFAGYSNFGIPQIEPAPPPVEEKIDLGSMTMEQFVALGERVFNGKGSCTLCHNSLGRAPMLDEIGTNAQKHFEDPNYKGEATDIEGYLTESLVNPSAYVVAGFGKAGTSDTESPMPSASSGAAALSVAELAAVVAYLQESGGLEVTVSIPIDLGSGDGDASDTGEPGEPREAITDFQELVDNFDCEACHTINEEAGDIGPDISKIGATRDREYIRRALLDPNAEIAEGFDEGLMPEDLGEQIYASELEIMVDYLSRLK</sequence>
<evidence type="ECO:0000256" key="4">
    <source>
        <dbReference type="SAM" id="Phobius"/>
    </source>
</evidence>
<evidence type="ECO:0000256" key="1">
    <source>
        <dbReference type="ARBA" id="ARBA00022617"/>
    </source>
</evidence>
<keyword evidence="4" id="KW-1133">Transmembrane helix</keyword>
<proteinExistence type="predicted"/>
<feature type="transmembrane region" description="Helical" evidence="4">
    <location>
        <begin position="7"/>
        <end position="26"/>
    </location>
</feature>
<protein>
    <recommendedName>
        <fullName evidence="5">Cytochrome c domain-containing protein</fullName>
    </recommendedName>
</protein>
<dbReference type="GO" id="GO:0046872">
    <property type="term" value="F:metal ion binding"/>
    <property type="evidence" value="ECO:0007669"/>
    <property type="project" value="UniProtKB-KW"/>
</dbReference>
<keyword evidence="4" id="KW-0472">Membrane</keyword>
<evidence type="ECO:0000256" key="3">
    <source>
        <dbReference type="ARBA" id="ARBA00023004"/>
    </source>
</evidence>
<feature type="domain" description="Cytochrome c" evidence="5">
    <location>
        <begin position="183"/>
        <end position="274"/>
    </location>
</feature>
<organism evidence="6">
    <name type="scientific">hydrothermal vent metagenome</name>
    <dbReference type="NCBI Taxonomy" id="652676"/>
    <lineage>
        <taxon>unclassified sequences</taxon>
        <taxon>metagenomes</taxon>
        <taxon>ecological metagenomes</taxon>
    </lineage>
</organism>
<dbReference type="Gene3D" id="1.10.760.10">
    <property type="entry name" value="Cytochrome c-like domain"/>
    <property type="match status" value="2"/>
</dbReference>
<keyword evidence="4" id="KW-0812">Transmembrane</keyword>
<dbReference type="EMBL" id="UOEM01000004">
    <property type="protein sequence ID" value="VAW10107.1"/>
    <property type="molecule type" value="Genomic_DNA"/>
</dbReference>